<dbReference type="GO" id="GO:0006355">
    <property type="term" value="P:regulation of DNA-templated transcription"/>
    <property type="evidence" value="ECO:0007669"/>
    <property type="project" value="InterPro"/>
</dbReference>
<dbReference type="GO" id="GO:0005524">
    <property type="term" value="F:ATP binding"/>
    <property type="evidence" value="ECO:0007669"/>
    <property type="project" value="UniProtKB-KW"/>
</dbReference>
<feature type="modified residue" description="4-aspartylphosphate" evidence="6">
    <location>
        <position position="53"/>
    </location>
</feature>
<dbReference type="InterPro" id="IPR003593">
    <property type="entry name" value="AAA+_ATPase"/>
</dbReference>
<evidence type="ECO:0000256" key="3">
    <source>
        <dbReference type="ARBA" id="ARBA00023015"/>
    </source>
</evidence>
<organism evidence="9">
    <name type="scientific">uncultured Desulfovibrio sp</name>
    <dbReference type="NCBI Taxonomy" id="167968"/>
    <lineage>
        <taxon>Bacteria</taxon>
        <taxon>Pseudomonadati</taxon>
        <taxon>Thermodesulfobacteriota</taxon>
        <taxon>Desulfovibrionia</taxon>
        <taxon>Desulfovibrionales</taxon>
        <taxon>Desulfovibrionaceae</taxon>
        <taxon>Desulfovibrio</taxon>
        <taxon>environmental samples</taxon>
    </lineage>
</organism>
<keyword evidence="5" id="KW-0804">Transcription</keyword>
<keyword evidence="2" id="KW-0067">ATP-binding</keyword>
<dbReference type="PROSITE" id="PS50045">
    <property type="entry name" value="SIGMA54_INTERACT_4"/>
    <property type="match status" value="1"/>
</dbReference>
<dbReference type="PANTHER" id="PTHR32071:SF119">
    <property type="entry name" value="SIGMA L-DEPENDENT TRANSCRIPTIONAL REGULATOR YPLP-RELATED"/>
    <property type="match status" value="1"/>
</dbReference>
<protein>
    <submittedName>
        <fullName evidence="9">Acetoacetate metabolism regulatory protein AtoC</fullName>
    </submittedName>
</protein>
<dbReference type="PRINTS" id="PR01590">
    <property type="entry name" value="HTHFIS"/>
</dbReference>
<dbReference type="Gene3D" id="3.40.50.2300">
    <property type="match status" value="1"/>
</dbReference>
<evidence type="ECO:0000256" key="2">
    <source>
        <dbReference type="ARBA" id="ARBA00022840"/>
    </source>
</evidence>
<dbReference type="InterPro" id="IPR025943">
    <property type="entry name" value="Sigma_54_int_dom_ATP-bd_2"/>
</dbReference>
<dbReference type="SMART" id="SM00448">
    <property type="entry name" value="REC"/>
    <property type="match status" value="1"/>
</dbReference>
<dbReference type="PANTHER" id="PTHR32071">
    <property type="entry name" value="TRANSCRIPTIONAL REGULATORY PROTEIN"/>
    <property type="match status" value="1"/>
</dbReference>
<evidence type="ECO:0000256" key="1">
    <source>
        <dbReference type="ARBA" id="ARBA00022741"/>
    </source>
</evidence>
<dbReference type="Pfam" id="PF02954">
    <property type="entry name" value="HTH_8"/>
    <property type="match status" value="1"/>
</dbReference>
<accession>A0A212KIE9</accession>
<dbReference type="EMBL" id="FLUP01000002">
    <property type="protein sequence ID" value="SBW11470.1"/>
    <property type="molecule type" value="Genomic_DNA"/>
</dbReference>
<dbReference type="SUPFAM" id="SSF52172">
    <property type="entry name" value="CheY-like"/>
    <property type="match status" value="1"/>
</dbReference>
<evidence type="ECO:0000313" key="9">
    <source>
        <dbReference type="EMBL" id="SBW11470.1"/>
    </source>
</evidence>
<keyword evidence="3" id="KW-0805">Transcription regulation</keyword>
<dbReference type="AlphaFoldDB" id="A0A212KIE9"/>
<dbReference type="PROSITE" id="PS00688">
    <property type="entry name" value="SIGMA54_INTERACT_3"/>
    <property type="match status" value="1"/>
</dbReference>
<dbReference type="InterPro" id="IPR009057">
    <property type="entry name" value="Homeodomain-like_sf"/>
</dbReference>
<dbReference type="InterPro" id="IPR025662">
    <property type="entry name" value="Sigma_54_int_dom_ATP-bd_1"/>
</dbReference>
<feature type="domain" description="Sigma-54 factor interaction" evidence="7">
    <location>
        <begin position="143"/>
        <end position="372"/>
    </location>
</feature>
<proteinExistence type="predicted"/>
<evidence type="ECO:0000256" key="5">
    <source>
        <dbReference type="ARBA" id="ARBA00023163"/>
    </source>
</evidence>
<dbReference type="SUPFAM" id="SSF52540">
    <property type="entry name" value="P-loop containing nucleoside triphosphate hydrolases"/>
    <property type="match status" value="1"/>
</dbReference>
<dbReference type="PROSITE" id="PS00675">
    <property type="entry name" value="SIGMA54_INTERACT_1"/>
    <property type="match status" value="1"/>
</dbReference>
<dbReference type="GO" id="GO:0043565">
    <property type="term" value="F:sequence-specific DNA binding"/>
    <property type="evidence" value="ECO:0007669"/>
    <property type="project" value="InterPro"/>
</dbReference>
<dbReference type="InterPro" id="IPR002078">
    <property type="entry name" value="Sigma_54_int"/>
</dbReference>
<keyword evidence="1" id="KW-0547">Nucleotide-binding</keyword>
<dbReference type="InterPro" id="IPR002197">
    <property type="entry name" value="HTH_Fis"/>
</dbReference>
<dbReference type="PROSITE" id="PS50110">
    <property type="entry name" value="RESPONSE_REGULATORY"/>
    <property type="match status" value="1"/>
</dbReference>
<evidence type="ECO:0000256" key="4">
    <source>
        <dbReference type="ARBA" id="ARBA00023125"/>
    </source>
</evidence>
<gene>
    <name evidence="9" type="primary">atoC</name>
    <name evidence="9" type="ORF">KM92DES2_20082</name>
</gene>
<dbReference type="FunFam" id="3.40.50.300:FF:000006">
    <property type="entry name" value="DNA-binding transcriptional regulator NtrC"/>
    <property type="match status" value="1"/>
</dbReference>
<dbReference type="SMART" id="SM00382">
    <property type="entry name" value="AAA"/>
    <property type="match status" value="1"/>
</dbReference>
<dbReference type="SUPFAM" id="SSF46689">
    <property type="entry name" value="Homeodomain-like"/>
    <property type="match status" value="1"/>
</dbReference>
<dbReference type="RefSeq" id="WP_192113773.1">
    <property type="nucleotide sequence ID" value="NZ_CALHHP010000009.1"/>
</dbReference>
<dbReference type="CDD" id="cd00009">
    <property type="entry name" value="AAA"/>
    <property type="match status" value="1"/>
</dbReference>
<dbReference type="Gene3D" id="1.10.10.60">
    <property type="entry name" value="Homeodomain-like"/>
    <property type="match status" value="1"/>
</dbReference>
<evidence type="ECO:0000256" key="6">
    <source>
        <dbReference type="PROSITE-ProRule" id="PRU00169"/>
    </source>
</evidence>
<keyword evidence="4" id="KW-0238">DNA-binding</keyword>
<dbReference type="InterPro" id="IPR011006">
    <property type="entry name" value="CheY-like_superfamily"/>
</dbReference>
<dbReference type="Pfam" id="PF00158">
    <property type="entry name" value="Sigma54_activat"/>
    <property type="match status" value="1"/>
</dbReference>
<reference evidence="9" key="1">
    <citation type="submission" date="2016-04" db="EMBL/GenBank/DDBJ databases">
        <authorList>
            <person name="Evans L.H."/>
            <person name="Alamgir A."/>
            <person name="Owens N."/>
            <person name="Weber N.D."/>
            <person name="Virtaneva K."/>
            <person name="Barbian K."/>
            <person name="Babar A."/>
            <person name="Rosenke K."/>
        </authorList>
    </citation>
    <scope>NUCLEOTIDE SEQUENCE</scope>
    <source>
        <strain evidence="9">92-2</strain>
    </source>
</reference>
<dbReference type="InterPro" id="IPR058031">
    <property type="entry name" value="AAA_lid_NorR"/>
</dbReference>
<dbReference type="Gene3D" id="3.40.50.300">
    <property type="entry name" value="P-loop containing nucleotide triphosphate hydrolases"/>
    <property type="match status" value="1"/>
</dbReference>
<dbReference type="PROSITE" id="PS00676">
    <property type="entry name" value="SIGMA54_INTERACT_2"/>
    <property type="match status" value="1"/>
</dbReference>
<sequence>MPLRVAIVDDEPVVCKRLSQALVKEGYAVEAFMSARSFLEAMIEQPFDVVFSDMLLPDMNGLELLPKIKGLKPETEVIIVTGHGTISTAIEAMREGAFHYVTKPVNFTEIRTLARHAQEKIAMRMENTRLREALLGTTGLSSIVGKSPAIQELFSLIRKVAPVDCNVLVQGDSGTGKALVALALHHLSPRRNQPFVTFNCGGFTEELISSELFGYEKGAFTGAATGKIGLLEAASGGTVFLDEVGEMPLSMQVRLLHVLQERRILRVGGTRTVDLDIRVIAATNRDLKAEVEKGNFREDLFFRLNVVSTTLPRLADRREDIPLLVQHFIEKYRLAFRKQVYDLDDQALAALMGYSFPGNVRELENIIERAVALTDSETITPADLPEDIRRLEFDTLEGGGLPTLAEMERRYVIKILEKTGYNKKLAAEVLGMPRTTLWRKLKEYGVE</sequence>
<dbReference type="Pfam" id="PF00072">
    <property type="entry name" value="Response_reg"/>
    <property type="match status" value="1"/>
</dbReference>
<dbReference type="InterPro" id="IPR027417">
    <property type="entry name" value="P-loop_NTPase"/>
</dbReference>
<dbReference type="InterPro" id="IPR025944">
    <property type="entry name" value="Sigma_54_int_dom_CS"/>
</dbReference>
<evidence type="ECO:0000259" key="8">
    <source>
        <dbReference type="PROSITE" id="PS50110"/>
    </source>
</evidence>
<feature type="domain" description="Response regulatory" evidence="8">
    <location>
        <begin position="4"/>
        <end position="118"/>
    </location>
</feature>
<dbReference type="Gene3D" id="1.10.8.60">
    <property type="match status" value="1"/>
</dbReference>
<keyword evidence="6" id="KW-0597">Phosphoprotein</keyword>
<dbReference type="InterPro" id="IPR001789">
    <property type="entry name" value="Sig_transdc_resp-reg_receiver"/>
</dbReference>
<dbReference type="GO" id="GO:0000160">
    <property type="term" value="P:phosphorelay signal transduction system"/>
    <property type="evidence" value="ECO:0007669"/>
    <property type="project" value="InterPro"/>
</dbReference>
<dbReference type="Pfam" id="PF25601">
    <property type="entry name" value="AAA_lid_14"/>
    <property type="match status" value="1"/>
</dbReference>
<name>A0A212KIE9_9BACT</name>
<evidence type="ECO:0000259" key="7">
    <source>
        <dbReference type="PROSITE" id="PS50045"/>
    </source>
</evidence>